<organism evidence="2 3">
    <name type="scientific">Elysia marginata</name>
    <dbReference type="NCBI Taxonomy" id="1093978"/>
    <lineage>
        <taxon>Eukaryota</taxon>
        <taxon>Metazoa</taxon>
        <taxon>Spiralia</taxon>
        <taxon>Lophotrochozoa</taxon>
        <taxon>Mollusca</taxon>
        <taxon>Gastropoda</taxon>
        <taxon>Heterobranchia</taxon>
        <taxon>Euthyneura</taxon>
        <taxon>Panpulmonata</taxon>
        <taxon>Sacoglossa</taxon>
        <taxon>Placobranchoidea</taxon>
        <taxon>Plakobranchidae</taxon>
        <taxon>Elysia</taxon>
    </lineage>
</organism>
<dbReference type="EMBL" id="BMAT01008736">
    <property type="protein sequence ID" value="GFR91616.1"/>
    <property type="molecule type" value="Genomic_DNA"/>
</dbReference>
<gene>
    <name evidence="2" type="ORF">ElyMa_004332900</name>
</gene>
<proteinExistence type="predicted"/>
<feature type="region of interest" description="Disordered" evidence="1">
    <location>
        <begin position="339"/>
        <end position="395"/>
    </location>
</feature>
<feature type="region of interest" description="Disordered" evidence="1">
    <location>
        <begin position="445"/>
        <end position="466"/>
    </location>
</feature>
<dbReference type="GO" id="GO:0003676">
    <property type="term" value="F:nucleic acid binding"/>
    <property type="evidence" value="ECO:0007669"/>
    <property type="project" value="InterPro"/>
</dbReference>
<feature type="region of interest" description="Disordered" evidence="1">
    <location>
        <begin position="1"/>
        <end position="26"/>
    </location>
</feature>
<dbReference type="AlphaFoldDB" id="A0AAV4H1Z7"/>
<dbReference type="PANTHER" id="PTHR46060:SF1">
    <property type="entry name" value="MARINER MOS1 TRANSPOSASE-LIKE PROTEIN"/>
    <property type="match status" value="1"/>
</dbReference>
<dbReference type="Proteomes" id="UP000762676">
    <property type="component" value="Unassembled WGS sequence"/>
</dbReference>
<reference evidence="2 3" key="1">
    <citation type="journal article" date="2021" name="Elife">
        <title>Chloroplast acquisition without the gene transfer in kleptoplastic sea slugs, Plakobranchus ocellatus.</title>
        <authorList>
            <person name="Maeda T."/>
            <person name="Takahashi S."/>
            <person name="Yoshida T."/>
            <person name="Shimamura S."/>
            <person name="Takaki Y."/>
            <person name="Nagai Y."/>
            <person name="Toyoda A."/>
            <person name="Suzuki Y."/>
            <person name="Arimoto A."/>
            <person name="Ishii H."/>
            <person name="Satoh N."/>
            <person name="Nishiyama T."/>
            <person name="Hasebe M."/>
            <person name="Maruyama T."/>
            <person name="Minagawa J."/>
            <person name="Obokata J."/>
            <person name="Shigenobu S."/>
        </authorList>
    </citation>
    <scope>NUCLEOTIDE SEQUENCE [LARGE SCALE GENOMIC DNA]</scope>
</reference>
<evidence type="ECO:0000256" key="1">
    <source>
        <dbReference type="SAM" id="MobiDB-lite"/>
    </source>
</evidence>
<dbReference type="Gene3D" id="3.30.420.10">
    <property type="entry name" value="Ribonuclease H-like superfamily/Ribonuclease H"/>
    <property type="match status" value="1"/>
</dbReference>
<dbReference type="InterPro" id="IPR052709">
    <property type="entry name" value="Transposase-MT_Hybrid"/>
</dbReference>
<evidence type="ECO:0000313" key="3">
    <source>
        <dbReference type="Proteomes" id="UP000762676"/>
    </source>
</evidence>
<name>A0AAV4H1Z7_9GAST</name>
<evidence type="ECO:0000313" key="2">
    <source>
        <dbReference type="EMBL" id="GFR91616.1"/>
    </source>
</evidence>
<comment type="caution">
    <text evidence="2">The sequence shown here is derived from an EMBL/GenBank/DDBJ whole genome shotgun (WGS) entry which is preliminary data.</text>
</comment>
<dbReference type="InterPro" id="IPR036397">
    <property type="entry name" value="RNaseH_sf"/>
</dbReference>
<feature type="compositionally biased region" description="Polar residues" evidence="1">
    <location>
        <begin position="360"/>
        <end position="381"/>
    </location>
</feature>
<sequence length="567" mass="63758">MDIKDLEQTDYSDCSEDKWDTSTTSAPVADNTHCADTNVQQTFVKFEALDSPTTSGHIVNDTPKDLIKTCKTEKNDKFLSIADILFNSSGKLPRLKTEANLQTHLSGGTQFHEMHIDTKETPLASRSAYFKTWEPISPELLYPIKDTGRTAENTNIKISCEQKQASRSSSADEFSSTITNILPFGKQETTICCEPENEGDENQRSGLADAACARPSSEAVLGNSLSYSNDRDDTPEPHPTVTGFHIPRVPQLPGNHPMWLGQAIWRHMWHTRFAVTCPLTGVCLSPVGQGLPPVFVHSETRFNTPQTANRAEEDNLYGDAVMGQEEETTDINDREDALEQVESPDQKIDASLASPDLERSTLSPTPSQAGQTNTANRTPYEQSMSSRRRRRQRQAYSALQLSTLEGEFKVDHQRKSINGLKMVYREAYLVYSTVGRWVSSLKGGDPTESILRDQKRSGRPLSASNAANQKAVDKMILGNRRIKQKDIAKELEISKERAQHIITDILGYRKVSARWVPRMLTDEMKMQRKTTCAELMKHYEEDGEEFIQQIVTGDESWVHHYDPESKR</sequence>
<dbReference type="PANTHER" id="PTHR46060">
    <property type="entry name" value="MARINER MOS1 TRANSPOSASE-LIKE PROTEIN"/>
    <property type="match status" value="1"/>
</dbReference>
<accession>A0AAV4H1Z7</accession>
<protein>
    <submittedName>
        <fullName evidence="2">Histone-lysine n-methyltransferase setmar-like protein</fullName>
    </submittedName>
</protein>
<keyword evidence="3" id="KW-1185">Reference proteome</keyword>